<evidence type="ECO:0000313" key="3">
    <source>
        <dbReference type="Proteomes" id="UP000000758"/>
    </source>
</evidence>
<name>A0RVH6_CENSY</name>
<dbReference type="HOGENOM" id="CLU_1922688_0_0_2"/>
<dbReference type="EnsemblBacteria" id="ABK77343">
    <property type="protein sequence ID" value="ABK77343"/>
    <property type="gene ID" value="CENSYa_0710"/>
</dbReference>
<dbReference type="EMBL" id="DP000238">
    <property type="protein sequence ID" value="ABK77343.1"/>
    <property type="molecule type" value="Genomic_DNA"/>
</dbReference>
<protein>
    <submittedName>
        <fullName evidence="2">Uncharacterized protein</fullName>
    </submittedName>
</protein>
<keyword evidence="3" id="KW-1185">Reference proteome</keyword>
<sequence>MPGGLCIVGAECGGRSRTRLGAFYSPQAWACMGRILNTARQKRYITTPSSFDRRLWPCLRRGIKLNVRRCMEDLTLILEGDDEVLKMEVRRGIAGLPGAEPMQEPEQGGQDDISDIEREGTEGLDLGRFVG</sequence>
<evidence type="ECO:0000313" key="2">
    <source>
        <dbReference type="EMBL" id="ABK77343.1"/>
    </source>
</evidence>
<proteinExistence type="predicted"/>
<reference evidence="2 3" key="1">
    <citation type="journal article" date="2006" name="Proc. Natl. Acad. Sci. U.S.A.">
        <title>Genomic analysis of the uncultivated marine crenarchaeote Cenarchaeum symbiosum.</title>
        <authorList>
            <person name="Hallam S.J."/>
            <person name="Konstantinidis K.T."/>
            <person name="Putnam N."/>
            <person name="Schleper C."/>
            <person name="Watanabe Y."/>
            <person name="Sugahara J."/>
            <person name="Preston C."/>
            <person name="de la Torre J."/>
            <person name="Richardson P.M."/>
            <person name="DeLong E.F."/>
        </authorList>
    </citation>
    <scope>NUCLEOTIDE SEQUENCE [LARGE SCALE GENOMIC DNA]</scope>
    <source>
        <strain evidence="3">A</strain>
    </source>
</reference>
<gene>
    <name evidence="2" type="ordered locus">CENSYa_0710</name>
</gene>
<accession>A0RVH6</accession>
<organism evidence="2 3">
    <name type="scientific">Cenarchaeum symbiosum (strain A)</name>
    <dbReference type="NCBI Taxonomy" id="414004"/>
    <lineage>
        <taxon>Archaea</taxon>
        <taxon>Nitrososphaerota</taxon>
        <taxon>Candidatus Cenarchaeales</taxon>
        <taxon>Candidatus Cenarchaeaceae</taxon>
        <taxon>Candidatus Cenarchaeum</taxon>
    </lineage>
</organism>
<dbReference type="Proteomes" id="UP000000758">
    <property type="component" value="Chromosome"/>
</dbReference>
<evidence type="ECO:0000256" key="1">
    <source>
        <dbReference type="SAM" id="MobiDB-lite"/>
    </source>
</evidence>
<dbReference type="KEGG" id="csy:CENSYa_0710"/>
<feature type="region of interest" description="Disordered" evidence="1">
    <location>
        <begin position="95"/>
        <end position="131"/>
    </location>
</feature>
<dbReference type="AlphaFoldDB" id="A0RVH6"/>